<evidence type="ECO:0000256" key="3">
    <source>
        <dbReference type="SAM" id="SignalP"/>
    </source>
</evidence>
<evidence type="ECO:0000313" key="5">
    <source>
        <dbReference type="Proteomes" id="UP000647241"/>
    </source>
</evidence>
<gene>
    <name evidence="4" type="ORF">GCM10011585_13100</name>
</gene>
<dbReference type="RefSeq" id="WP_229739150.1">
    <property type="nucleotide sequence ID" value="NZ_BMGT01000002.1"/>
</dbReference>
<dbReference type="InterPro" id="IPR007312">
    <property type="entry name" value="Phosphoesterase"/>
</dbReference>
<dbReference type="GO" id="GO:0042578">
    <property type="term" value="F:phosphoric ester hydrolase activity"/>
    <property type="evidence" value="ECO:0007669"/>
    <property type="project" value="UniProtKB-ARBA"/>
</dbReference>
<reference evidence="4" key="2">
    <citation type="submission" date="2020-09" db="EMBL/GenBank/DDBJ databases">
        <authorList>
            <person name="Sun Q."/>
            <person name="Zhou Y."/>
        </authorList>
    </citation>
    <scope>NUCLEOTIDE SEQUENCE</scope>
    <source>
        <strain evidence="4">CGMCC 1.12997</strain>
    </source>
</reference>
<evidence type="ECO:0000313" key="4">
    <source>
        <dbReference type="EMBL" id="GGG72169.1"/>
    </source>
</evidence>
<feature type="signal peptide" evidence="3">
    <location>
        <begin position="1"/>
        <end position="28"/>
    </location>
</feature>
<evidence type="ECO:0000256" key="1">
    <source>
        <dbReference type="ARBA" id="ARBA00022801"/>
    </source>
</evidence>
<dbReference type="Pfam" id="PF04185">
    <property type="entry name" value="Phosphoesterase"/>
    <property type="match status" value="1"/>
</dbReference>
<feature type="chain" id="PRO_5038023248" description="Phospholipase C" evidence="3">
    <location>
        <begin position="29"/>
        <end position="651"/>
    </location>
</feature>
<name>A0A917H9Q2_9BACT</name>
<comment type="caution">
    <text evidence="4">The sequence shown here is derived from an EMBL/GenBank/DDBJ whole genome shotgun (WGS) entry which is preliminary data.</text>
</comment>
<proteinExistence type="predicted"/>
<evidence type="ECO:0008006" key="6">
    <source>
        <dbReference type="Google" id="ProtNLM"/>
    </source>
</evidence>
<accession>A0A917H9Q2</accession>
<dbReference type="InterPro" id="IPR017850">
    <property type="entry name" value="Alkaline_phosphatase_core_sf"/>
</dbReference>
<organism evidence="4 5">
    <name type="scientific">Edaphobacter dinghuensis</name>
    <dbReference type="NCBI Taxonomy" id="1560005"/>
    <lineage>
        <taxon>Bacteria</taxon>
        <taxon>Pseudomonadati</taxon>
        <taxon>Acidobacteriota</taxon>
        <taxon>Terriglobia</taxon>
        <taxon>Terriglobales</taxon>
        <taxon>Acidobacteriaceae</taxon>
        <taxon>Edaphobacter</taxon>
    </lineage>
</organism>
<reference evidence="4" key="1">
    <citation type="journal article" date="2014" name="Int. J. Syst. Evol. Microbiol.">
        <title>Complete genome sequence of Corynebacterium casei LMG S-19264T (=DSM 44701T), isolated from a smear-ripened cheese.</title>
        <authorList>
            <consortium name="US DOE Joint Genome Institute (JGI-PGF)"/>
            <person name="Walter F."/>
            <person name="Albersmeier A."/>
            <person name="Kalinowski J."/>
            <person name="Ruckert C."/>
        </authorList>
    </citation>
    <scope>NUCLEOTIDE SEQUENCE</scope>
    <source>
        <strain evidence="4">CGMCC 1.12997</strain>
    </source>
</reference>
<dbReference type="PANTHER" id="PTHR31956:SF1">
    <property type="entry name" value="NON-SPECIFIC PHOSPHOLIPASE C1"/>
    <property type="match status" value="1"/>
</dbReference>
<keyword evidence="3" id="KW-0732">Signal</keyword>
<dbReference type="Proteomes" id="UP000647241">
    <property type="component" value="Unassembled WGS sequence"/>
</dbReference>
<evidence type="ECO:0000256" key="2">
    <source>
        <dbReference type="SAM" id="MobiDB-lite"/>
    </source>
</evidence>
<dbReference type="Gene3D" id="3.40.720.10">
    <property type="entry name" value="Alkaline Phosphatase, subunit A"/>
    <property type="match status" value="2"/>
</dbReference>
<sequence>MKSKRKINAPNGTLKCGAMMLIALQVFAAMPQSAYAQNSEPHTTTPIKHVIVIIGENRTFDHVFATYTPREGETVSNLLSKGIIRANGKPGPNYALSAQFSALDSTTAGSGTYTNSPQSKSIYGVLPAVLAGGPEAPTVAGPAPFTTLKVAKLADHGLAKAYDRFLLTGATGIPAGQIDTRISNATYLREGVYQLSGPKMPYDAYTNSPVHRFFQMWQQTDCNADYATFDNPSGCQNDLFPWVEVSVGTGSNGNPQPSNFDDTTTGEGATSMGFYNMAQGDAPYFKELADKYTISDNFHQSVMGGTGANHIMFGFGDAIFYTNPHGVAVRPPTNQIENPNPQTSTNDYYDQDGYSGGSYVNCGDISQPGVPAVTNYLQSLQRPIKTNCVKGDYYLVNNYNPGYNGDGTLASQLSPYTIPPTSQKSIGDDLVAHHVPFKYFGEDWDLYVTDPTESNTFDEYCNICNPFQYQTQFMGTQAARQQYIADTTELYEDIDTGNLPPVSIVKPSGFNDGHPASSKLDLFEGFTKKIIDQVKANPKLWDNTAIFITEDEGGGYYDSGYIQPVDFFGDGTRIPLIVVSKYSEGGHVSHEYGDHVSLMKFIEKNWDLPTISSRSRDNLPNPIQRESNPYVPTNSPAIGDLMDDFSFSHNR</sequence>
<dbReference type="PANTHER" id="PTHR31956">
    <property type="entry name" value="NON-SPECIFIC PHOSPHOLIPASE C4-RELATED"/>
    <property type="match status" value="1"/>
</dbReference>
<feature type="region of interest" description="Disordered" evidence="2">
    <location>
        <begin position="613"/>
        <end position="637"/>
    </location>
</feature>
<dbReference type="AlphaFoldDB" id="A0A917H9Q2"/>
<keyword evidence="5" id="KW-1185">Reference proteome</keyword>
<feature type="compositionally biased region" description="Polar residues" evidence="2">
    <location>
        <begin position="624"/>
        <end position="636"/>
    </location>
</feature>
<protein>
    <recommendedName>
        <fullName evidence="6">Phospholipase C</fullName>
    </recommendedName>
</protein>
<keyword evidence="1" id="KW-0378">Hydrolase</keyword>
<dbReference type="EMBL" id="BMGT01000002">
    <property type="protein sequence ID" value="GGG72169.1"/>
    <property type="molecule type" value="Genomic_DNA"/>
</dbReference>